<name>A0ABV3PRZ9_9HYPH</name>
<feature type="transmembrane region" description="Helical" evidence="6">
    <location>
        <begin position="305"/>
        <end position="329"/>
    </location>
</feature>
<dbReference type="Proteomes" id="UP001555786">
    <property type="component" value="Unassembled WGS sequence"/>
</dbReference>
<evidence type="ECO:0000313" key="8">
    <source>
        <dbReference type="EMBL" id="MEW9308412.1"/>
    </source>
</evidence>
<keyword evidence="9" id="KW-1185">Reference proteome</keyword>
<comment type="subcellular location">
    <subcellularLocation>
        <location evidence="1">Cell membrane</location>
        <topology evidence="1">Multi-pass membrane protein</topology>
    </subcellularLocation>
</comment>
<feature type="transmembrane region" description="Helical" evidence="6">
    <location>
        <begin position="112"/>
        <end position="134"/>
    </location>
</feature>
<dbReference type="RefSeq" id="WP_367625493.1">
    <property type="nucleotide sequence ID" value="NZ_JBFNQD010000009.1"/>
</dbReference>
<dbReference type="SUPFAM" id="SSF103473">
    <property type="entry name" value="MFS general substrate transporter"/>
    <property type="match status" value="1"/>
</dbReference>
<feature type="transmembrane region" description="Helical" evidence="6">
    <location>
        <begin position="21"/>
        <end position="43"/>
    </location>
</feature>
<evidence type="ECO:0000256" key="3">
    <source>
        <dbReference type="ARBA" id="ARBA00022692"/>
    </source>
</evidence>
<evidence type="ECO:0000256" key="1">
    <source>
        <dbReference type="ARBA" id="ARBA00004651"/>
    </source>
</evidence>
<dbReference type="Gene3D" id="1.20.1250.20">
    <property type="entry name" value="MFS general substrate transporter like domains"/>
    <property type="match status" value="1"/>
</dbReference>
<keyword evidence="3 6" id="KW-0812">Transmembrane</keyword>
<evidence type="ECO:0000256" key="6">
    <source>
        <dbReference type="SAM" id="Phobius"/>
    </source>
</evidence>
<dbReference type="InterPro" id="IPR011701">
    <property type="entry name" value="MFS"/>
</dbReference>
<comment type="caution">
    <text evidence="8">The sequence shown here is derived from an EMBL/GenBank/DDBJ whole genome shotgun (WGS) entry which is preliminary data.</text>
</comment>
<feature type="transmembrane region" description="Helical" evidence="6">
    <location>
        <begin position="280"/>
        <end position="299"/>
    </location>
</feature>
<proteinExistence type="predicted"/>
<feature type="transmembrane region" description="Helical" evidence="6">
    <location>
        <begin position="221"/>
        <end position="248"/>
    </location>
</feature>
<evidence type="ECO:0000313" key="9">
    <source>
        <dbReference type="Proteomes" id="UP001555786"/>
    </source>
</evidence>
<feature type="transmembrane region" description="Helical" evidence="6">
    <location>
        <begin position="369"/>
        <end position="388"/>
    </location>
</feature>
<dbReference type="Pfam" id="PF07690">
    <property type="entry name" value="MFS_1"/>
    <property type="match status" value="1"/>
</dbReference>
<evidence type="ECO:0000256" key="4">
    <source>
        <dbReference type="ARBA" id="ARBA00022989"/>
    </source>
</evidence>
<feature type="transmembrane region" description="Helical" evidence="6">
    <location>
        <begin position="177"/>
        <end position="200"/>
    </location>
</feature>
<organism evidence="8 9">
    <name type="scientific">Labrys neptuniae</name>
    <dbReference type="NCBI Taxonomy" id="376174"/>
    <lineage>
        <taxon>Bacteria</taxon>
        <taxon>Pseudomonadati</taxon>
        <taxon>Pseudomonadota</taxon>
        <taxon>Alphaproteobacteria</taxon>
        <taxon>Hyphomicrobiales</taxon>
        <taxon>Xanthobacteraceae</taxon>
        <taxon>Labrys</taxon>
    </lineage>
</organism>
<protein>
    <submittedName>
        <fullName evidence="8">MFS transporter</fullName>
    </submittedName>
</protein>
<dbReference type="InterPro" id="IPR036259">
    <property type="entry name" value="MFS_trans_sf"/>
</dbReference>
<dbReference type="CDD" id="cd17324">
    <property type="entry name" value="MFS_NepI_like"/>
    <property type="match status" value="1"/>
</dbReference>
<keyword evidence="4 6" id="KW-1133">Transmembrane helix</keyword>
<evidence type="ECO:0000256" key="5">
    <source>
        <dbReference type="ARBA" id="ARBA00023136"/>
    </source>
</evidence>
<dbReference type="PANTHER" id="PTHR43124">
    <property type="entry name" value="PURINE EFFLUX PUMP PBUE"/>
    <property type="match status" value="1"/>
</dbReference>
<feature type="domain" description="Major facilitator superfamily (MFS) profile" evidence="7">
    <location>
        <begin position="21"/>
        <end position="393"/>
    </location>
</feature>
<sequence>MSSTVSIGGPSPAIDRLPVGGLLALAMAGFITIMTEVMPAGLLPQMGGSLGVSDAVAGQLVTTYAAGSLVTAIPLMTLTQSLPRRLLLLIAIIGFAALNAVTAMSSSLSVTLVARFLAGACGGLVWALLTGYAARMAPSRLAGRAIALTGIGAPLAFSLGVPAGTFIGTLIGWRLAFGLMSVVALLLAGWILAVLPDFAGRRGDQRLALRPILTLPGIRPILAVMGLFVVAHNLLYTYIAPFLVLSGLAERVDVVLLCFGLAGLAGLWVVGALIDRRLRLMVLGNLVLFGACAVALGLWSTSPVVVLAVTAVWGMVAGGIPTLFQTASVQAAGEAADVAQALFVTVWNSAVAVAGLAGGALLGSLGATVLPWAMACLLALAWLTAWLARSSSFPKPPAI</sequence>
<evidence type="ECO:0000256" key="2">
    <source>
        <dbReference type="ARBA" id="ARBA00022475"/>
    </source>
</evidence>
<dbReference type="PROSITE" id="PS50850">
    <property type="entry name" value="MFS"/>
    <property type="match status" value="1"/>
</dbReference>
<keyword evidence="2" id="KW-1003">Cell membrane</keyword>
<feature type="transmembrane region" description="Helical" evidence="6">
    <location>
        <begin position="341"/>
        <end position="363"/>
    </location>
</feature>
<gene>
    <name evidence="8" type="ORF">ABXS05_22860</name>
</gene>
<dbReference type="InterPro" id="IPR020846">
    <property type="entry name" value="MFS_dom"/>
</dbReference>
<accession>A0ABV3PRZ9</accession>
<feature type="transmembrane region" description="Helical" evidence="6">
    <location>
        <begin position="55"/>
        <end position="79"/>
    </location>
</feature>
<feature type="transmembrane region" description="Helical" evidence="6">
    <location>
        <begin position="146"/>
        <end position="171"/>
    </location>
</feature>
<dbReference type="PANTHER" id="PTHR43124:SF3">
    <property type="entry name" value="CHLORAMPHENICOL EFFLUX PUMP RV0191"/>
    <property type="match status" value="1"/>
</dbReference>
<keyword evidence="5 6" id="KW-0472">Membrane</keyword>
<reference evidence="8 9" key="1">
    <citation type="submission" date="2024-07" db="EMBL/GenBank/DDBJ databases">
        <title>Description of Labrys sedimenti sp. nov., isolated from a diclofenac-degrading enrichment culture.</title>
        <authorList>
            <person name="Tancsics A."/>
            <person name="Csepanyi A."/>
        </authorList>
    </citation>
    <scope>NUCLEOTIDE SEQUENCE [LARGE SCALE GENOMIC DNA]</scope>
    <source>
        <strain evidence="8 9">LMG 23578</strain>
    </source>
</reference>
<feature type="transmembrane region" description="Helical" evidence="6">
    <location>
        <begin position="254"/>
        <end position="273"/>
    </location>
</feature>
<dbReference type="EMBL" id="JBFNQD010000009">
    <property type="protein sequence ID" value="MEW9308412.1"/>
    <property type="molecule type" value="Genomic_DNA"/>
</dbReference>
<dbReference type="InterPro" id="IPR050189">
    <property type="entry name" value="MFS_Efflux_Transporters"/>
</dbReference>
<feature type="transmembrane region" description="Helical" evidence="6">
    <location>
        <begin position="86"/>
        <end position="106"/>
    </location>
</feature>
<evidence type="ECO:0000259" key="7">
    <source>
        <dbReference type="PROSITE" id="PS50850"/>
    </source>
</evidence>